<dbReference type="CDD" id="cd16027">
    <property type="entry name" value="SGSH"/>
    <property type="match status" value="1"/>
</dbReference>
<proteinExistence type="inferred from homology"/>
<feature type="non-terminal residue" evidence="4">
    <location>
        <position position="1"/>
    </location>
</feature>
<dbReference type="InterPro" id="IPR000917">
    <property type="entry name" value="Sulfatase_N"/>
</dbReference>
<name>A0A382A2B0_9ZZZZ</name>
<reference evidence="4" key="1">
    <citation type="submission" date="2018-05" db="EMBL/GenBank/DDBJ databases">
        <authorList>
            <person name="Lanie J.A."/>
            <person name="Ng W.-L."/>
            <person name="Kazmierczak K.M."/>
            <person name="Andrzejewski T.M."/>
            <person name="Davidsen T.M."/>
            <person name="Wayne K.J."/>
            <person name="Tettelin H."/>
            <person name="Glass J.I."/>
            <person name="Rusch D."/>
            <person name="Podicherti R."/>
            <person name="Tsui H.-C.T."/>
            <person name="Winkler M.E."/>
        </authorList>
    </citation>
    <scope>NUCLEOTIDE SEQUENCE</scope>
</reference>
<keyword evidence="2" id="KW-0378">Hydrolase</keyword>
<evidence type="ECO:0000256" key="2">
    <source>
        <dbReference type="ARBA" id="ARBA00022801"/>
    </source>
</evidence>
<dbReference type="EMBL" id="UINC01023632">
    <property type="protein sequence ID" value="SVA95678.1"/>
    <property type="molecule type" value="Genomic_DNA"/>
</dbReference>
<evidence type="ECO:0000259" key="3">
    <source>
        <dbReference type="Pfam" id="PF00884"/>
    </source>
</evidence>
<evidence type="ECO:0000313" key="4">
    <source>
        <dbReference type="EMBL" id="SVA95678.1"/>
    </source>
</evidence>
<protein>
    <recommendedName>
        <fullName evidence="3">Sulfatase N-terminal domain-containing protein</fullName>
    </recommendedName>
</protein>
<sequence length="446" mass="49710">VDQPKSVLLLIADDWSPLAGCFGSPVIQTPHVNALASRATRFSNAFCTSPSCAASRANILTGHYSHTHGQYGHSHSIHNFHTAATMPSIPKQLGAAGYATGIIGKLHTQPQSVYPWTHDLQKVSGGPRNVPKMAEVAAGFFNDIGDQPFYLHMGFTDPHRDFGNKQTYEGVDETFYDAATVPVPDFLPDHPSVRAELADYYQSISRLDLGYGLAIKALEAAGRAEDTMIVVMSDHGMPFPGAKASSFDSGHHCPLLIARPGADEVENDALVNWSNIAPTVFDWCGVEPPEGLPERSLLPILDDTHPEGWEETFFSHTFHEVTNYYPYRALRGRKYKYVRNLYPELTRPLPSDLYASPTWKAVIDDDLQMMGRRPTAQFLHQRGEALFDIEDDPVESTNLIDEPHLQDVAEQMRAKVKRFRVETRDPWVLASRQLGEEGFEETRPPQ</sequence>
<comment type="similarity">
    <text evidence="1">Belongs to the sulfatase family.</text>
</comment>
<organism evidence="4">
    <name type="scientific">marine metagenome</name>
    <dbReference type="NCBI Taxonomy" id="408172"/>
    <lineage>
        <taxon>unclassified sequences</taxon>
        <taxon>metagenomes</taxon>
        <taxon>ecological metagenomes</taxon>
    </lineage>
</organism>
<feature type="domain" description="Sulfatase N-terminal" evidence="3">
    <location>
        <begin position="7"/>
        <end position="286"/>
    </location>
</feature>
<dbReference type="GO" id="GO:0004065">
    <property type="term" value="F:arylsulfatase activity"/>
    <property type="evidence" value="ECO:0007669"/>
    <property type="project" value="TreeGrafter"/>
</dbReference>
<dbReference type="PANTHER" id="PTHR42693:SF53">
    <property type="entry name" value="ENDO-4-O-SULFATASE"/>
    <property type="match status" value="1"/>
</dbReference>
<accession>A0A382A2B0</accession>
<dbReference type="InterPro" id="IPR050738">
    <property type="entry name" value="Sulfatase"/>
</dbReference>
<evidence type="ECO:0000256" key="1">
    <source>
        <dbReference type="ARBA" id="ARBA00008779"/>
    </source>
</evidence>
<dbReference type="SUPFAM" id="SSF53649">
    <property type="entry name" value="Alkaline phosphatase-like"/>
    <property type="match status" value="1"/>
</dbReference>
<dbReference type="Gene3D" id="3.40.720.10">
    <property type="entry name" value="Alkaline Phosphatase, subunit A"/>
    <property type="match status" value="1"/>
</dbReference>
<dbReference type="AlphaFoldDB" id="A0A382A2B0"/>
<gene>
    <name evidence="4" type="ORF">METZ01_LOCUS148532</name>
</gene>
<dbReference type="InterPro" id="IPR017850">
    <property type="entry name" value="Alkaline_phosphatase_core_sf"/>
</dbReference>
<dbReference type="PANTHER" id="PTHR42693">
    <property type="entry name" value="ARYLSULFATASE FAMILY MEMBER"/>
    <property type="match status" value="1"/>
</dbReference>
<dbReference type="Pfam" id="PF00884">
    <property type="entry name" value="Sulfatase"/>
    <property type="match status" value="1"/>
</dbReference>